<evidence type="ECO:0000256" key="1">
    <source>
        <dbReference type="SAM" id="MobiDB-lite"/>
    </source>
</evidence>
<evidence type="ECO:0000313" key="2">
    <source>
        <dbReference type="EMBL" id="KAJ1355100.1"/>
    </source>
</evidence>
<feature type="region of interest" description="Disordered" evidence="1">
    <location>
        <begin position="164"/>
        <end position="215"/>
    </location>
</feature>
<comment type="caution">
    <text evidence="2">The sequence shown here is derived from an EMBL/GenBank/DDBJ whole genome shotgun (WGS) entry which is preliminary data.</text>
</comment>
<organism evidence="2 3">
    <name type="scientific">Parelaphostrongylus tenuis</name>
    <name type="common">Meningeal worm</name>
    <dbReference type="NCBI Taxonomy" id="148309"/>
    <lineage>
        <taxon>Eukaryota</taxon>
        <taxon>Metazoa</taxon>
        <taxon>Ecdysozoa</taxon>
        <taxon>Nematoda</taxon>
        <taxon>Chromadorea</taxon>
        <taxon>Rhabditida</taxon>
        <taxon>Rhabditina</taxon>
        <taxon>Rhabditomorpha</taxon>
        <taxon>Strongyloidea</taxon>
        <taxon>Metastrongylidae</taxon>
        <taxon>Parelaphostrongylus</taxon>
    </lineage>
</organism>
<name>A0AAD5MC25_PARTN</name>
<gene>
    <name evidence="2" type="ORF">KIN20_012372</name>
</gene>
<reference evidence="2" key="1">
    <citation type="submission" date="2021-06" db="EMBL/GenBank/DDBJ databases">
        <title>Parelaphostrongylus tenuis whole genome reference sequence.</title>
        <authorList>
            <person name="Garwood T.J."/>
            <person name="Larsen P.A."/>
            <person name="Fountain-Jones N.M."/>
            <person name="Garbe J.R."/>
            <person name="Macchietto M.G."/>
            <person name="Kania S.A."/>
            <person name="Gerhold R.W."/>
            <person name="Richards J.E."/>
            <person name="Wolf T.M."/>
        </authorList>
    </citation>
    <scope>NUCLEOTIDE SEQUENCE</scope>
    <source>
        <strain evidence="2">MNPRO001-30</strain>
        <tissue evidence="2">Meninges</tissue>
    </source>
</reference>
<keyword evidence="3" id="KW-1185">Reference proteome</keyword>
<sequence length="230" mass="25724">MEGDNFLETLACPTLSAELRVAVDGIHEVEGEGTTSESALGCWFQRFSAGDVDLKDKPRSGCPTKLNNEDQMFAAWKNELSSSACALRNILLLKIFSLYSKHGNGCIDVEGGDNCRITNNGKMVWNEKKLIGRALESEAMPKAIDVLRKIFRIALPKTVTMTNDNGQSTRIDDSEEDDTRRNIGRISVCDSHRQPCSNGTTTRRDDREKKKRMENNHEMIASQVDRNIVN</sequence>
<protein>
    <recommendedName>
        <fullName evidence="4">Mos1 transposase HTH domain-containing protein</fullName>
    </recommendedName>
</protein>
<proteinExistence type="predicted"/>
<dbReference type="AlphaFoldDB" id="A0AAD5MC25"/>
<accession>A0AAD5MC25</accession>
<feature type="compositionally biased region" description="Basic and acidic residues" evidence="1">
    <location>
        <begin position="202"/>
        <end position="215"/>
    </location>
</feature>
<dbReference type="Proteomes" id="UP001196413">
    <property type="component" value="Unassembled WGS sequence"/>
</dbReference>
<evidence type="ECO:0000313" key="3">
    <source>
        <dbReference type="Proteomes" id="UP001196413"/>
    </source>
</evidence>
<dbReference type="EMBL" id="JAHQIW010002341">
    <property type="protein sequence ID" value="KAJ1355100.1"/>
    <property type="molecule type" value="Genomic_DNA"/>
</dbReference>
<evidence type="ECO:0008006" key="4">
    <source>
        <dbReference type="Google" id="ProtNLM"/>
    </source>
</evidence>